<organism evidence="1 2">
    <name type="scientific">Psychrobacter proteolyticus</name>
    <dbReference type="NCBI Taxonomy" id="147825"/>
    <lineage>
        <taxon>Bacteria</taxon>
        <taxon>Pseudomonadati</taxon>
        <taxon>Pseudomonadota</taxon>
        <taxon>Gammaproteobacteria</taxon>
        <taxon>Moraxellales</taxon>
        <taxon>Moraxellaceae</taxon>
        <taxon>Psychrobacter</taxon>
    </lineage>
</organism>
<protein>
    <submittedName>
        <fullName evidence="1">Type I-F CRISPR-associated endoribonuclease Cas6/Csy4</fullName>
    </submittedName>
</protein>
<gene>
    <name evidence="1" type="primary">cas6f</name>
    <name evidence="1" type="ORF">ABFV72_09185</name>
</gene>
<dbReference type="RefSeq" id="WP_347163336.1">
    <property type="nucleotide sequence ID" value="NZ_JBDLOB010000005.1"/>
</dbReference>
<keyword evidence="2" id="KW-1185">Reference proteome</keyword>
<dbReference type="EMBL" id="JBDLOB010000005">
    <property type="protein sequence ID" value="MEN8626183.1"/>
    <property type="molecule type" value="Genomic_DNA"/>
</dbReference>
<sequence>MSQMSHFQEVTLIPDPEIAPYFIWSKLFTQFHIALAEMKNEHGIDSVGVSFPDYHYDEKGRSSKLGLKLRVFAPSKEDLKTLDLDKWLERLTDYVHVKRINEVGDKAKGHVVIRRYRYKNVLKQAEAFAEHKGITLEAALIHCAKHKQDNKPYPYINLRSISNNQPYALSIIQEIANNETQGSFNSYGINNAANKVTVPHW</sequence>
<dbReference type="NCBIfam" id="TIGR02563">
    <property type="entry name" value="cas_Csy4"/>
    <property type="match status" value="1"/>
</dbReference>
<reference evidence="1 2" key="1">
    <citation type="submission" date="2024-05" db="EMBL/GenBank/DDBJ databases">
        <title>Genome sequencing of Marine Estuary Bacteria, Pseudoalteromonas distincta strain FA, Psychrobacter proteolyticus strain EA, and Shewanella baltica strain CA.</title>
        <authorList>
            <person name="Dieffenbach S.A."/>
            <person name="Maclea K.S."/>
        </authorList>
    </citation>
    <scope>NUCLEOTIDE SEQUENCE [LARGE SCALE GENOMIC DNA]</scope>
    <source>
        <strain evidence="1 2">EA</strain>
    </source>
</reference>
<dbReference type="Gene3D" id="3.30.70.2540">
    <property type="entry name" value="CRISPR-associated endoribonuclease Cas6/Csy4"/>
    <property type="match status" value="1"/>
</dbReference>
<dbReference type="InterPro" id="IPR013396">
    <property type="entry name" value="CRISPR-assoc_prot_Csy4"/>
</dbReference>
<dbReference type="Proteomes" id="UP001414441">
    <property type="component" value="Unassembled WGS sequence"/>
</dbReference>
<evidence type="ECO:0000313" key="2">
    <source>
        <dbReference type="Proteomes" id="UP001414441"/>
    </source>
</evidence>
<dbReference type="Pfam" id="PF09618">
    <property type="entry name" value="Cas_Csy4"/>
    <property type="match status" value="1"/>
</dbReference>
<comment type="caution">
    <text evidence="1">The sequence shown here is derived from an EMBL/GenBank/DDBJ whole genome shotgun (WGS) entry which is preliminary data.</text>
</comment>
<accession>A0ABV0D6G8</accession>
<evidence type="ECO:0000313" key="1">
    <source>
        <dbReference type="EMBL" id="MEN8626183.1"/>
    </source>
</evidence>
<name>A0ABV0D6G8_9GAMM</name>
<dbReference type="InterPro" id="IPR042564">
    <property type="entry name" value="CRISPR-Cas6/Csy4_sf"/>
</dbReference>
<proteinExistence type="predicted"/>
<dbReference type="CDD" id="cd09739">
    <property type="entry name" value="Cas6_I-F"/>
    <property type="match status" value="1"/>
</dbReference>